<protein>
    <submittedName>
        <fullName evidence="1">PF10387 family protein</fullName>
    </submittedName>
</protein>
<comment type="caution">
    <text evidence="1">The sequence shown here is derived from an EMBL/GenBank/DDBJ whole genome shotgun (WGS) entry which is preliminary data.</text>
</comment>
<dbReference type="Gene3D" id="3.30.2020.40">
    <property type="entry name" value="Uncharacterised protein PF10387, DUF2442"/>
    <property type="match status" value="1"/>
</dbReference>
<accession>A0ABN0HE54</accession>
<evidence type="ECO:0000313" key="1">
    <source>
        <dbReference type="EMBL" id="EJZ43843.1"/>
    </source>
</evidence>
<gene>
    <name evidence="1" type="ORF">LEP1GSC178_2326</name>
</gene>
<organism evidence="1 2">
    <name type="scientific">Leptospira licerasiae str. MMD4847</name>
    <dbReference type="NCBI Taxonomy" id="1049971"/>
    <lineage>
        <taxon>Bacteria</taxon>
        <taxon>Pseudomonadati</taxon>
        <taxon>Spirochaetota</taxon>
        <taxon>Spirochaetia</taxon>
        <taxon>Leptospirales</taxon>
        <taxon>Leptospiraceae</taxon>
        <taxon>Leptospira</taxon>
    </lineage>
</organism>
<reference evidence="1 2" key="1">
    <citation type="submission" date="2012-08" db="EMBL/GenBank/DDBJ databases">
        <authorList>
            <person name="Harkins D.M."/>
            <person name="Durkin A.S."/>
            <person name="Selengut J.D."/>
            <person name="Sanka R."/>
            <person name="DePew J."/>
            <person name="Purushe J."/>
            <person name="Matthias M.A."/>
            <person name="Vinetz J.M."/>
            <person name="Sutton G.G."/>
            <person name="Nelson W.C."/>
            <person name="Fouts D.E."/>
        </authorList>
    </citation>
    <scope>NUCLEOTIDE SEQUENCE [LARGE SCALE GENOMIC DNA]</scope>
    <source>
        <strain evidence="1 2">MMD4847</strain>
    </source>
</reference>
<dbReference type="Pfam" id="PF10387">
    <property type="entry name" value="DUF2442"/>
    <property type="match status" value="1"/>
</dbReference>
<keyword evidence="2" id="KW-1185">Reference proteome</keyword>
<dbReference type="Proteomes" id="UP000018720">
    <property type="component" value="Unassembled WGS sequence"/>
</dbReference>
<evidence type="ECO:0000313" key="2">
    <source>
        <dbReference type="Proteomes" id="UP000018720"/>
    </source>
</evidence>
<name>A0ABN0HE54_9LEPT</name>
<dbReference type="RefSeq" id="WP_008588873.1">
    <property type="nucleotide sequence ID" value="NZ_AHOM02000001.1"/>
</dbReference>
<proteinExistence type="predicted"/>
<sequence length="88" mass="9988">MISSVSEAKAQRIWFDDDNLWLSLYDGRTLSVPLAYFPRLRRANKDQLERYEISGGGIGLHWDDLDEDISVPGLLLGNGDLTSHKKKL</sequence>
<dbReference type="EMBL" id="AHOM02000001">
    <property type="protein sequence ID" value="EJZ43843.1"/>
    <property type="molecule type" value="Genomic_DNA"/>
</dbReference>
<dbReference type="InterPro" id="IPR018841">
    <property type="entry name" value="DUF2442"/>
</dbReference>